<dbReference type="PANTHER" id="PTHR11511">
    <property type="entry name" value="LARVAL STORAGE PROTEIN/PHENOLOXIDASE"/>
    <property type="match status" value="1"/>
</dbReference>
<dbReference type="PROSITE" id="PS00210">
    <property type="entry name" value="HEMOCYANIN_2"/>
    <property type="match status" value="1"/>
</dbReference>
<feature type="signal peptide" evidence="5">
    <location>
        <begin position="1"/>
        <end position="15"/>
    </location>
</feature>
<dbReference type="SUPFAM" id="SSF48056">
    <property type="entry name" value="Di-copper centre-containing domain"/>
    <property type="match status" value="1"/>
</dbReference>
<dbReference type="Gene3D" id="1.10.1280.10">
    <property type="entry name" value="Di-copper center containing domain from catechol oxidase"/>
    <property type="match status" value="1"/>
</dbReference>
<comment type="subcellular location">
    <subcellularLocation>
        <location evidence="1">Secreted</location>
    </subcellularLocation>
</comment>
<evidence type="ECO:0000259" key="8">
    <source>
        <dbReference type="Pfam" id="PF03723"/>
    </source>
</evidence>
<dbReference type="InterPro" id="IPR013788">
    <property type="entry name" value="Hemocyanin/hexamerin"/>
</dbReference>
<keyword evidence="3" id="KW-0758">Storage protein</keyword>
<dbReference type="SUPFAM" id="SSF81296">
    <property type="entry name" value="E set domains"/>
    <property type="match status" value="1"/>
</dbReference>
<feature type="chain" id="PRO_5012881015" evidence="5">
    <location>
        <begin position="16"/>
        <end position="753"/>
    </location>
</feature>
<dbReference type="Pfam" id="PF03723">
    <property type="entry name" value="Hemocyanin_C"/>
    <property type="match status" value="1"/>
</dbReference>
<keyword evidence="2" id="KW-0964">Secreted</keyword>
<dbReference type="InterPro" id="IPR008922">
    <property type="entry name" value="Di-copper_centre_dom_sf"/>
</dbReference>
<dbReference type="SUPFAM" id="SSF48050">
    <property type="entry name" value="Hemocyanin, N-terminal domain"/>
    <property type="match status" value="1"/>
</dbReference>
<evidence type="ECO:0000256" key="2">
    <source>
        <dbReference type="ARBA" id="ARBA00022525"/>
    </source>
</evidence>
<evidence type="ECO:0000256" key="3">
    <source>
        <dbReference type="ARBA" id="ARBA00022761"/>
    </source>
</evidence>
<accession>A1ILJ9</accession>
<dbReference type="InterPro" id="IPR005204">
    <property type="entry name" value="Hemocyanin_N"/>
</dbReference>
<dbReference type="Pfam" id="PF00372">
    <property type="entry name" value="Hemocyanin_M"/>
    <property type="match status" value="1"/>
</dbReference>
<organism evidence="9">
    <name type="scientific">Samia ricini</name>
    <name type="common">Indian eri silkmoth</name>
    <name type="synonym">Samia cynthia ricini</name>
    <dbReference type="NCBI Taxonomy" id="63990"/>
    <lineage>
        <taxon>Eukaryota</taxon>
        <taxon>Metazoa</taxon>
        <taxon>Ecdysozoa</taxon>
        <taxon>Arthropoda</taxon>
        <taxon>Hexapoda</taxon>
        <taxon>Insecta</taxon>
        <taxon>Pterygota</taxon>
        <taxon>Neoptera</taxon>
        <taxon>Endopterygota</taxon>
        <taxon>Lepidoptera</taxon>
        <taxon>Glossata</taxon>
        <taxon>Ditrysia</taxon>
        <taxon>Bombycoidea</taxon>
        <taxon>Saturniidae</taxon>
        <taxon>Saturniinae</taxon>
        <taxon>Attacini</taxon>
        <taxon>Samia</taxon>
    </lineage>
</organism>
<evidence type="ECO:0000259" key="7">
    <source>
        <dbReference type="Pfam" id="PF03722"/>
    </source>
</evidence>
<protein>
    <submittedName>
        <fullName evidence="9">Hemolymph storage protein 1</fullName>
    </submittedName>
</protein>
<feature type="domain" description="Hemocyanin middle" evidence="6">
    <location>
        <begin position="166"/>
        <end position="442"/>
    </location>
</feature>
<dbReference type="GO" id="GO:0005615">
    <property type="term" value="C:extracellular space"/>
    <property type="evidence" value="ECO:0007669"/>
    <property type="project" value="UniProtKB-ARBA"/>
</dbReference>
<dbReference type="InterPro" id="IPR037020">
    <property type="entry name" value="Hemocyanin_C_sf"/>
</dbReference>
<dbReference type="EMBL" id="AB288051">
    <property type="protein sequence ID" value="BAF42698.1"/>
    <property type="molecule type" value="Genomic_DNA"/>
</dbReference>
<evidence type="ECO:0000313" key="9">
    <source>
        <dbReference type="EMBL" id="BAF42698.1"/>
    </source>
</evidence>
<dbReference type="GO" id="GO:0045735">
    <property type="term" value="F:nutrient reservoir activity"/>
    <property type="evidence" value="ECO:0007669"/>
    <property type="project" value="UniProtKB-KW"/>
</dbReference>
<evidence type="ECO:0000259" key="6">
    <source>
        <dbReference type="Pfam" id="PF00372"/>
    </source>
</evidence>
<name>A1ILJ9_SAMRI</name>
<dbReference type="InterPro" id="IPR036697">
    <property type="entry name" value="Hemocyanin_N_sf"/>
</dbReference>
<dbReference type="InterPro" id="IPR005203">
    <property type="entry name" value="Hemocyanin_C"/>
</dbReference>
<evidence type="ECO:0000256" key="1">
    <source>
        <dbReference type="ARBA" id="ARBA00004613"/>
    </source>
</evidence>
<feature type="domain" description="Hemocyanin C-terminal" evidence="8">
    <location>
        <begin position="451"/>
        <end position="700"/>
    </location>
</feature>
<evidence type="ECO:0000256" key="4">
    <source>
        <dbReference type="ARBA" id="ARBA00038082"/>
    </source>
</evidence>
<dbReference type="PRINTS" id="PR00187">
    <property type="entry name" value="HAEMOCYANIN"/>
</dbReference>
<sequence>MRVLILVAFLAAATASVVNDANYSFDVVIGKDSLMKADVKMKEICIMKLLNYVLQPTVYEDIKEVAREYMLEENTDKYSKSDVVTKFMETFKMGMLPRGEVFVHTNALQMEQAVKVFRILYFAKDYDYFIKTACWLRERINGGMFVYALTAAVFHRSDCVGITLPAPYEIYPYFFVDSHVINKAFMMKMTKAATDPVLMNYYGIKVTDKSMVVIDWRKGVRRSLSEDDKYSYFTEDVDLNTYMYYLHMNYPYWMTDEVYGLNKERQGEILMYANSQLLARLRMERLSHKMCDIKMFMWNEPVKNGYWPKIRLPNGDEMPVRQNNFVPVTSENLKLKMLLDDVEQMIREGILTGKIERRDGTMINLKKPEDVEMLARLILGGMNVANDDAKMFHMMTMFRKMLSYNQYNMDKYTYVPTALDMYTTCLRDPVFWKIMKRVMNSFVLFKNMLPSYTREELDFPGVKVERVVSEKMVTFMDEYDMDITNALYLDQAEMQKKKSDMVYVARMRRLNHQPFKVSIDVMSDKAVDAVVRIFIGPKYDCMGRLMSINDKRLDMLEIDSFVYKLDTGKNNIVRSSLEMHGVIEQRPWTKNILEKGFDTTGTGFKSIESWWYKSRLGFPHRLLLPLGTLGGLPLQMFVIVTPVKTGMVLPSIDMSTMKARYACRWSVCFDTMPLGFPFDREIYMPTFFTNNMKFTDVQVYRKDLSTMSNTIKDMDMSDMVMKKDDLTYLDSDMLMNWSYKDVMLMSSDNMLRM</sequence>
<comment type="similarity">
    <text evidence="4">Belongs to the hemocyanin family.</text>
</comment>
<dbReference type="InterPro" id="IPR000896">
    <property type="entry name" value="Hemocyanin/hexamerin_mid_dom"/>
</dbReference>
<reference evidence="9" key="1">
    <citation type="journal article" date="2008" name="Arch. Insect Biochem. Physiol.">
        <title>Prominent down-regulation of storage protein genes after bacterial challenge in eri-silkworm, Samia cynthia ricini.</title>
        <authorList>
            <person name="Meng Y."/>
            <person name="Omuro N."/>
            <person name="Funaguma S."/>
            <person name="Daimon T."/>
            <person name="Kawaoka S."/>
            <person name="Katsuma S."/>
            <person name="Shimada T."/>
        </authorList>
    </citation>
    <scope>NUCLEOTIDE SEQUENCE</scope>
    <source>
        <tissue evidence="9">Silkgland</tissue>
    </source>
</reference>
<feature type="domain" description="Hemocyanin N-terminal" evidence="7">
    <location>
        <begin position="41"/>
        <end position="159"/>
    </location>
</feature>
<proteinExistence type="inferred from homology"/>
<keyword evidence="5" id="KW-0732">Signal</keyword>
<dbReference type="Gene3D" id="1.20.1370.10">
    <property type="entry name" value="Hemocyanin, N-terminal domain"/>
    <property type="match status" value="1"/>
</dbReference>
<dbReference type="PROSITE" id="PS00209">
    <property type="entry name" value="HEMOCYANIN_1"/>
    <property type="match status" value="1"/>
</dbReference>
<dbReference type="AlphaFoldDB" id="A1ILJ9"/>
<evidence type="ECO:0000256" key="5">
    <source>
        <dbReference type="SAM" id="SignalP"/>
    </source>
</evidence>
<dbReference type="Pfam" id="PF03722">
    <property type="entry name" value="Hemocyanin_N"/>
    <property type="match status" value="1"/>
</dbReference>
<dbReference type="Gene3D" id="2.60.40.1520">
    <property type="entry name" value="Hemocyanin, C-terminal domain"/>
    <property type="match status" value="1"/>
</dbReference>
<gene>
    <name evidence="9" type="primary">SP1</name>
</gene>
<dbReference type="PANTHER" id="PTHR11511:SF5">
    <property type="entry name" value="FAT-BODY PROTEIN 1-RELATED"/>
    <property type="match status" value="1"/>
</dbReference>
<dbReference type="InterPro" id="IPR014756">
    <property type="entry name" value="Ig_E-set"/>
</dbReference>